<dbReference type="AlphaFoldDB" id="A0A1X7SD94"/>
<name>A0A1X7SD94_AMPQE</name>
<organism evidence="2">
    <name type="scientific">Amphimedon queenslandica</name>
    <name type="common">Sponge</name>
    <dbReference type="NCBI Taxonomy" id="400682"/>
    <lineage>
        <taxon>Eukaryota</taxon>
        <taxon>Metazoa</taxon>
        <taxon>Porifera</taxon>
        <taxon>Demospongiae</taxon>
        <taxon>Heteroscleromorpha</taxon>
        <taxon>Haplosclerida</taxon>
        <taxon>Niphatidae</taxon>
        <taxon>Amphimedon</taxon>
    </lineage>
</organism>
<reference evidence="2" key="1">
    <citation type="submission" date="2017-05" db="UniProtKB">
        <authorList>
            <consortium name="EnsemblMetazoa"/>
        </authorList>
    </citation>
    <scope>IDENTIFICATION</scope>
</reference>
<dbReference type="EnsemblMetazoa" id="Aqu2.1.00029_001">
    <property type="protein sequence ID" value="Aqu2.1.00029_001"/>
    <property type="gene ID" value="Aqu2.1.00029"/>
</dbReference>
<evidence type="ECO:0000313" key="2">
    <source>
        <dbReference type="EnsemblMetazoa" id="Aqu2.1.00029_001"/>
    </source>
</evidence>
<dbReference type="InParanoid" id="A0A1X7SD94"/>
<sequence>MELRHENYDRALGKIMLDDDENVLIPVLMTIPVFIYLSFKLIFSRRAETRTLKYDNKVMLSS</sequence>
<accession>A0A1X7SD94</accession>
<feature type="transmembrane region" description="Helical" evidence="1">
    <location>
        <begin position="23"/>
        <end position="43"/>
    </location>
</feature>
<dbReference type="eggNOG" id="KOG2047">
    <property type="taxonomic scope" value="Eukaryota"/>
</dbReference>
<evidence type="ECO:0000256" key="1">
    <source>
        <dbReference type="SAM" id="Phobius"/>
    </source>
</evidence>
<keyword evidence="1" id="KW-1133">Transmembrane helix</keyword>
<keyword evidence="1" id="KW-0472">Membrane</keyword>
<proteinExistence type="predicted"/>
<keyword evidence="1" id="KW-0812">Transmembrane</keyword>
<protein>
    <submittedName>
        <fullName evidence="2">Uncharacterized protein</fullName>
    </submittedName>
</protein>